<feature type="region of interest" description="Disordered" evidence="5">
    <location>
        <begin position="1"/>
        <end position="23"/>
    </location>
</feature>
<evidence type="ECO:0000256" key="3">
    <source>
        <dbReference type="ARBA" id="ARBA00023163"/>
    </source>
</evidence>
<proteinExistence type="predicted"/>
<keyword evidence="9" id="KW-1185">Reference proteome</keyword>
<dbReference type="InterPro" id="IPR011006">
    <property type="entry name" value="CheY-like_superfamily"/>
</dbReference>
<feature type="transmembrane region" description="Helical" evidence="6">
    <location>
        <begin position="128"/>
        <end position="150"/>
    </location>
</feature>
<evidence type="ECO:0000256" key="5">
    <source>
        <dbReference type="SAM" id="MobiDB-lite"/>
    </source>
</evidence>
<evidence type="ECO:0000256" key="4">
    <source>
        <dbReference type="PROSITE-ProRule" id="PRU00169"/>
    </source>
</evidence>
<evidence type="ECO:0000259" key="7">
    <source>
        <dbReference type="PROSITE" id="PS50110"/>
    </source>
</evidence>
<dbReference type="InterPro" id="IPR045279">
    <property type="entry name" value="ARR-like"/>
</dbReference>
<name>A0AAD4VRS4_PRUDU</name>
<sequence>MESKELNLKKHSEHGGGGGGGGDGFIDRSKVRILLCDNDEHSSEEVFALLMKCSYQVISVRSPRQVTDALNAEAPDIDIILAEVDLPMRKGLKMLKYITRDRELRRIPVIIEYSVVSKLDVGNCRTSINLGVVLVDYFVRFFSCLLLFIFHSQLVDASAQQVVSELQFFDWGFVGVKNLSVLQ</sequence>
<dbReference type="SUPFAM" id="SSF52172">
    <property type="entry name" value="CheY-like"/>
    <property type="match status" value="1"/>
</dbReference>
<feature type="domain" description="Response regulatory" evidence="7">
    <location>
        <begin position="32"/>
        <end position="155"/>
    </location>
</feature>
<dbReference type="PANTHER" id="PTHR43874:SF1">
    <property type="entry name" value="TWO-COMPONENT RESPONSE REGULATOR-LIKE APRR1"/>
    <property type="match status" value="1"/>
</dbReference>
<keyword evidence="2" id="KW-0805">Transcription regulation</keyword>
<dbReference type="Proteomes" id="UP001054821">
    <property type="component" value="Chromosome 5"/>
</dbReference>
<protein>
    <recommendedName>
        <fullName evidence="7">Response regulatory domain-containing protein</fullName>
    </recommendedName>
</protein>
<evidence type="ECO:0000313" key="9">
    <source>
        <dbReference type="Proteomes" id="UP001054821"/>
    </source>
</evidence>
<dbReference type="PANTHER" id="PTHR43874">
    <property type="entry name" value="TWO-COMPONENT RESPONSE REGULATOR"/>
    <property type="match status" value="1"/>
</dbReference>
<keyword evidence="6" id="KW-0812">Transmembrane</keyword>
<organism evidence="8 9">
    <name type="scientific">Prunus dulcis</name>
    <name type="common">Almond</name>
    <name type="synonym">Amygdalus dulcis</name>
    <dbReference type="NCBI Taxonomy" id="3755"/>
    <lineage>
        <taxon>Eukaryota</taxon>
        <taxon>Viridiplantae</taxon>
        <taxon>Streptophyta</taxon>
        <taxon>Embryophyta</taxon>
        <taxon>Tracheophyta</taxon>
        <taxon>Spermatophyta</taxon>
        <taxon>Magnoliopsida</taxon>
        <taxon>eudicotyledons</taxon>
        <taxon>Gunneridae</taxon>
        <taxon>Pentapetalae</taxon>
        <taxon>rosids</taxon>
        <taxon>fabids</taxon>
        <taxon>Rosales</taxon>
        <taxon>Rosaceae</taxon>
        <taxon>Amygdaloideae</taxon>
        <taxon>Amygdaleae</taxon>
        <taxon>Prunus</taxon>
    </lineage>
</organism>
<evidence type="ECO:0000256" key="2">
    <source>
        <dbReference type="ARBA" id="ARBA00023015"/>
    </source>
</evidence>
<keyword evidence="6" id="KW-1133">Transmembrane helix</keyword>
<feature type="compositionally biased region" description="Basic and acidic residues" evidence="5">
    <location>
        <begin position="1"/>
        <end position="14"/>
    </location>
</feature>
<dbReference type="EMBL" id="JAJFAZ020000005">
    <property type="protein sequence ID" value="KAI5330120.1"/>
    <property type="molecule type" value="Genomic_DNA"/>
</dbReference>
<evidence type="ECO:0000256" key="6">
    <source>
        <dbReference type="SAM" id="Phobius"/>
    </source>
</evidence>
<keyword evidence="1" id="KW-0902">Two-component regulatory system</keyword>
<dbReference type="Gene3D" id="3.40.50.2300">
    <property type="match status" value="1"/>
</dbReference>
<dbReference type="GO" id="GO:0000160">
    <property type="term" value="P:phosphorelay signal transduction system"/>
    <property type="evidence" value="ECO:0007669"/>
    <property type="project" value="UniProtKB-KW"/>
</dbReference>
<accession>A0AAD4VRS4</accession>
<dbReference type="PROSITE" id="PS50110">
    <property type="entry name" value="RESPONSE_REGULATORY"/>
    <property type="match status" value="1"/>
</dbReference>
<keyword evidence="6" id="KW-0472">Membrane</keyword>
<dbReference type="InterPro" id="IPR001789">
    <property type="entry name" value="Sig_transdc_resp-reg_receiver"/>
</dbReference>
<evidence type="ECO:0000256" key="1">
    <source>
        <dbReference type="ARBA" id="ARBA00023012"/>
    </source>
</evidence>
<gene>
    <name evidence="8" type="ORF">L3X38_029517</name>
</gene>
<evidence type="ECO:0000313" key="8">
    <source>
        <dbReference type="EMBL" id="KAI5330120.1"/>
    </source>
</evidence>
<dbReference type="GO" id="GO:0009736">
    <property type="term" value="P:cytokinin-activated signaling pathway"/>
    <property type="evidence" value="ECO:0007669"/>
    <property type="project" value="InterPro"/>
</dbReference>
<dbReference type="AlphaFoldDB" id="A0AAD4VRS4"/>
<keyword evidence="3" id="KW-0804">Transcription</keyword>
<comment type="caution">
    <text evidence="4">Lacks conserved residue(s) required for the propagation of feature annotation.</text>
</comment>
<comment type="caution">
    <text evidence="8">The sequence shown here is derived from an EMBL/GenBank/DDBJ whole genome shotgun (WGS) entry which is preliminary data.</text>
</comment>
<reference evidence="8 9" key="1">
    <citation type="journal article" date="2022" name="G3 (Bethesda)">
        <title>Whole-genome sequence and methylome profiling of the almond [Prunus dulcis (Mill.) D.A. Webb] cultivar 'Nonpareil'.</title>
        <authorList>
            <person name="D'Amico-Willman K.M."/>
            <person name="Ouma W.Z."/>
            <person name="Meulia T."/>
            <person name="Sideli G.M."/>
            <person name="Gradziel T.M."/>
            <person name="Fresnedo-Ramirez J."/>
        </authorList>
    </citation>
    <scope>NUCLEOTIDE SEQUENCE [LARGE SCALE GENOMIC DNA]</scope>
    <source>
        <strain evidence="8">Clone GOH B32 T37-40</strain>
    </source>
</reference>